<dbReference type="InterPro" id="IPR036390">
    <property type="entry name" value="WH_DNA-bd_sf"/>
</dbReference>
<protein>
    <submittedName>
        <fullName evidence="5">Transcriptional regulator</fullName>
    </submittedName>
</protein>
<dbReference type="Pfam" id="PF07729">
    <property type="entry name" value="FCD"/>
    <property type="match status" value="1"/>
</dbReference>
<evidence type="ECO:0000256" key="1">
    <source>
        <dbReference type="ARBA" id="ARBA00023015"/>
    </source>
</evidence>
<keyword evidence="2" id="KW-0238">DNA-binding</keyword>
<dbReference type="Gene3D" id="1.20.120.530">
    <property type="entry name" value="GntR ligand-binding domain-like"/>
    <property type="match status" value="1"/>
</dbReference>
<keyword evidence="6" id="KW-1185">Reference proteome</keyword>
<dbReference type="SUPFAM" id="SSF46785">
    <property type="entry name" value="Winged helix' DNA-binding domain"/>
    <property type="match status" value="1"/>
</dbReference>
<dbReference type="SUPFAM" id="SSF48008">
    <property type="entry name" value="GntR ligand-binding domain-like"/>
    <property type="match status" value="1"/>
</dbReference>
<dbReference type="RefSeq" id="WP_146284675.1">
    <property type="nucleotide sequence ID" value="NZ_BMLP01000014.1"/>
</dbReference>
<accession>A0A917YQS2</accession>
<evidence type="ECO:0000259" key="4">
    <source>
        <dbReference type="PROSITE" id="PS50949"/>
    </source>
</evidence>
<keyword evidence="1" id="KW-0805">Transcription regulation</keyword>
<dbReference type="PANTHER" id="PTHR43537:SF41">
    <property type="entry name" value="TRANSCRIPTIONAL REGULATORY PROTEIN"/>
    <property type="match status" value="1"/>
</dbReference>
<gene>
    <name evidence="5" type="ORF">GCM10010991_36670</name>
</gene>
<dbReference type="Proteomes" id="UP000598196">
    <property type="component" value="Unassembled WGS sequence"/>
</dbReference>
<dbReference type="AlphaFoldDB" id="A0A917YQS2"/>
<evidence type="ECO:0000256" key="2">
    <source>
        <dbReference type="ARBA" id="ARBA00023125"/>
    </source>
</evidence>
<keyword evidence="3" id="KW-0804">Transcription</keyword>
<dbReference type="SMART" id="SM00895">
    <property type="entry name" value="FCD"/>
    <property type="match status" value="1"/>
</dbReference>
<comment type="caution">
    <text evidence="5">The sequence shown here is derived from an EMBL/GenBank/DDBJ whole genome shotgun (WGS) entry which is preliminary data.</text>
</comment>
<dbReference type="InterPro" id="IPR000524">
    <property type="entry name" value="Tscrpt_reg_HTH_GntR"/>
</dbReference>
<organism evidence="5 6">
    <name type="scientific">Gemmobacter aquaticus</name>
    <dbReference type="NCBI Taxonomy" id="490185"/>
    <lineage>
        <taxon>Bacteria</taxon>
        <taxon>Pseudomonadati</taxon>
        <taxon>Pseudomonadota</taxon>
        <taxon>Alphaproteobacteria</taxon>
        <taxon>Rhodobacterales</taxon>
        <taxon>Paracoccaceae</taxon>
        <taxon>Gemmobacter</taxon>
    </lineage>
</organism>
<proteinExistence type="predicted"/>
<dbReference type="PROSITE" id="PS50949">
    <property type="entry name" value="HTH_GNTR"/>
    <property type="match status" value="1"/>
</dbReference>
<dbReference type="Gene3D" id="1.10.10.10">
    <property type="entry name" value="Winged helix-like DNA-binding domain superfamily/Winged helix DNA-binding domain"/>
    <property type="match status" value="1"/>
</dbReference>
<dbReference type="EMBL" id="BMLP01000014">
    <property type="protein sequence ID" value="GGO38819.1"/>
    <property type="molecule type" value="Genomic_DNA"/>
</dbReference>
<dbReference type="CDD" id="cd07377">
    <property type="entry name" value="WHTH_GntR"/>
    <property type="match status" value="1"/>
</dbReference>
<feature type="domain" description="HTH gntR-type" evidence="4">
    <location>
        <begin position="16"/>
        <end position="83"/>
    </location>
</feature>
<evidence type="ECO:0000256" key="3">
    <source>
        <dbReference type="ARBA" id="ARBA00023163"/>
    </source>
</evidence>
<dbReference type="PANTHER" id="PTHR43537">
    <property type="entry name" value="TRANSCRIPTIONAL REGULATOR, GNTR FAMILY"/>
    <property type="match status" value="1"/>
</dbReference>
<dbReference type="Pfam" id="PF00392">
    <property type="entry name" value="GntR"/>
    <property type="match status" value="1"/>
</dbReference>
<reference evidence="5 6" key="1">
    <citation type="journal article" date="2014" name="Int. J. Syst. Evol. Microbiol.">
        <title>Complete genome sequence of Corynebacterium casei LMG S-19264T (=DSM 44701T), isolated from a smear-ripened cheese.</title>
        <authorList>
            <consortium name="US DOE Joint Genome Institute (JGI-PGF)"/>
            <person name="Walter F."/>
            <person name="Albersmeier A."/>
            <person name="Kalinowski J."/>
            <person name="Ruckert C."/>
        </authorList>
    </citation>
    <scope>NUCLEOTIDE SEQUENCE [LARGE SCALE GENOMIC DNA]</scope>
    <source>
        <strain evidence="5 6">CGMCC 1.7029</strain>
    </source>
</reference>
<dbReference type="InterPro" id="IPR036388">
    <property type="entry name" value="WH-like_DNA-bd_sf"/>
</dbReference>
<evidence type="ECO:0000313" key="5">
    <source>
        <dbReference type="EMBL" id="GGO38819.1"/>
    </source>
</evidence>
<dbReference type="GO" id="GO:0003677">
    <property type="term" value="F:DNA binding"/>
    <property type="evidence" value="ECO:0007669"/>
    <property type="project" value="UniProtKB-KW"/>
</dbReference>
<dbReference type="OrthoDB" id="7834120at2"/>
<sequence>MTTVGNPSEKHKLQRLSLPEALAASLRERILNGEFQPGEALVQEALAAEYECSRMPVREAFRQLEAEGLIETKVHKGAFVSSISPDEVMELFELRALIECDLLLHAIPKMTAADFIACQEILGELERVYTEREMARWGSLNAAFHRRLLSPAERGQSILILGGINLQVERFVRLQLLLTEAFETAALEHQQLLVLCRARDVEQAIPYLRDHILTAGRELVAAMKSKRKF</sequence>
<dbReference type="InterPro" id="IPR011711">
    <property type="entry name" value="GntR_C"/>
</dbReference>
<dbReference type="GO" id="GO:0003700">
    <property type="term" value="F:DNA-binding transcription factor activity"/>
    <property type="evidence" value="ECO:0007669"/>
    <property type="project" value="InterPro"/>
</dbReference>
<evidence type="ECO:0000313" key="6">
    <source>
        <dbReference type="Proteomes" id="UP000598196"/>
    </source>
</evidence>
<name>A0A917YQS2_9RHOB</name>
<dbReference type="InterPro" id="IPR008920">
    <property type="entry name" value="TF_FadR/GntR_C"/>
</dbReference>
<dbReference type="SMART" id="SM00345">
    <property type="entry name" value="HTH_GNTR"/>
    <property type="match status" value="1"/>
</dbReference>